<evidence type="ECO:0000313" key="2">
    <source>
        <dbReference type="Proteomes" id="UP000434172"/>
    </source>
</evidence>
<protein>
    <recommendedName>
        <fullName evidence="3">Cell division cycle protein 123</fullName>
    </recommendedName>
</protein>
<evidence type="ECO:0008006" key="3">
    <source>
        <dbReference type="Google" id="ProtNLM"/>
    </source>
</evidence>
<gene>
    <name evidence="1" type="ORF">GQ607_013035</name>
</gene>
<organism evidence="1 2">
    <name type="scientific">Colletotrichum asianum</name>
    <dbReference type="NCBI Taxonomy" id="702518"/>
    <lineage>
        <taxon>Eukaryota</taxon>
        <taxon>Fungi</taxon>
        <taxon>Dikarya</taxon>
        <taxon>Ascomycota</taxon>
        <taxon>Pezizomycotina</taxon>
        <taxon>Sordariomycetes</taxon>
        <taxon>Hypocreomycetidae</taxon>
        <taxon>Glomerellales</taxon>
        <taxon>Glomerellaceae</taxon>
        <taxon>Colletotrichum</taxon>
        <taxon>Colletotrichum gloeosporioides species complex</taxon>
    </lineage>
</organism>
<evidence type="ECO:0000313" key="1">
    <source>
        <dbReference type="EMBL" id="KAF0319784.1"/>
    </source>
</evidence>
<dbReference type="AlphaFoldDB" id="A0A8H3W4C2"/>
<proteinExistence type="predicted"/>
<accession>A0A8H3W4C2</accession>
<dbReference type="Proteomes" id="UP000434172">
    <property type="component" value="Unassembled WGS sequence"/>
</dbReference>
<name>A0A8H3W4C2_9PEZI</name>
<comment type="caution">
    <text evidence="1">The sequence shown here is derived from an EMBL/GenBank/DDBJ whole genome shotgun (WGS) entry which is preliminary data.</text>
</comment>
<keyword evidence="2" id="KW-1185">Reference proteome</keyword>
<sequence>MRVRQLWAEMAPQLRFDSCVLDVEVKNFGFVVSLIEINPWGAHAGSGSLLFHWLDDADILNHRGWDPEPAVVIRLVEEGESPVLSRDEAYRTGRERIIEDELRCLRERGMEWILGYDAHEKFMALSLPGAYFRPTTRKEGLEMFQRKRAGIDKTGDDERLAARDHPRLVKLRRASLQGKH</sequence>
<dbReference type="EMBL" id="WOWK01000091">
    <property type="protein sequence ID" value="KAF0319784.1"/>
    <property type="molecule type" value="Genomic_DNA"/>
</dbReference>
<dbReference type="OrthoDB" id="360540at2759"/>
<reference evidence="1 2" key="1">
    <citation type="submission" date="2019-12" db="EMBL/GenBank/DDBJ databases">
        <title>A genome sequence resource for the geographically widespread anthracnose pathogen Colletotrichum asianum.</title>
        <authorList>
            <person name="Meng Y."/>
        </authorList>
    </citation>
    <scope>NUCLEOTIDE SEQUENCE [LARGE SCALE GENOMIC DNA]</scope>
    <source>
        <strain evidence="1 2">ICMP 18580</strain>
    </source>
</reference>